<protein>
    <submittedName>
        <fullName evidence="2">Uncharacterized protein</fullName>
    </submittedName>
</protein>
<gene>
    <name evidence="2" type="ORF">JKJ07_31335</name>
</gene>
<evidence type="ECO:0000256" key="1">
    <source>
        <dbReference type="SAM" id="Phobius"/>
    </source>
</evidence>
<keyword evidence="3" id="KW-1185">Reference proteome</keyword>
<reference evidence="2 3" key="1">
    <citation type="submission" date="2021-01" db="EMBL/GenBank/DDBJ databases">
        <title>Actinoplanes sp. nov. LDG1-01 isolated from lichen.</title>
        <authorList>
            <person name="Saeng-In P."/>
            <person name="Phongsopitanun W."/>
            <person name="Kanchanasin P."/>
            <person name="Yuki M."/>
            <person name="Kudo T."/>
            <person name="Ohkuma M."/>
            <person name="Tanasupawat S."/>
        </authorList>
    </citation>
    <scope>NUCLEOTIDE SEQUENCE [LARGE SCALE GENOMIC DNA]</scope>
    <source>
        <strain evidence="2 3">LDG1-01</strain>
    </source>
</reference>
<dbReference type="Proteomes" id="UP000598996">
    <property type="component" value="Unassembled WGS sequence"/>
</dbReference>
<comment type="caution">
    <text evidence="2">The sequence shown here is derived from an EMBL/GenBank/DDBJ whole genome shotgun (WGS) entry which is preliminary data.</text>
</comment>
<accession>A0ABS1VWE4</accession>
<feature type="transmembrane region" description="Helical" evidence="1">
    <location>
        <begin position="190"/>
        <end position="209"/>
    </location>
</feature>
<dbReference type="EMBL" id="JAENHO010000009">
    <property type="protein sequence ID" value="MBL7258814.1"/>
    <property type="molecule type" value="Genomic_DNA"/>
</dbReference>
<dbReference type="RefSeq" id="WP_202995467.1">
    <property type="nucleotide sequence ID" value="NZ_JAENHO010000009.1"/>
</dbReference>
<feature type="transmembrane region" description="Helical" evidence="1">
    <location>
        <begin position="221"/>
        <end position="244"/>
    </location>
</feature>
<evidence type="ECO:0000313" key="2">
    <source>
        <dbReference type="EMBL" id="MBL7258814.1"/>
    </source>
</evidence>
<keyword evidence="1" id="KW-0812">Transmembrane</keyword>
<feature type="transmembrane region" description="Helical" evidence="1">
    <location>
        <begin position="12"/>
        <end position="31"/>
    </location>
</feature>
<organism evidence="2 3">
    <name type="scientific">Paractinoplanes lichenicola</name>
    <dbReference type="NCBI Taxonomy" id="2802976"/>
    <lineage>
        <taxon>Bacteria</taxon>
        <taxon>Bacillati</taxon>
        <taxon>Actinomycetota</taxon>
        <taxon>Actinomycetes</taxon>
        <taxon>Micromonosporales</taxon>
        <taxon>Micromonosporaceae</taxon>
        <taxon>Paractinoplanes</taxon>
    </lineage>
</organism>
<keyword evidence="1" id="KW-1133">Transmembrane helix</keyword>
<proteinExistence type="predicted"/>
<name>A0ABS1VWE4_9ACTN</name>
<sequence>MQSFIDTVGTWFGAIVVGVLTAAGGTLYQYFRKPSSDKVIVYLGQTGPDTAGYRTAAQNRLAGKPGVEVVTGPGPLGQGKEPDLFVGVYGDRNEPAAAAEFDAVPLAPDGRRQLWMLELGKPYETPSRLAADSPDDADSWTRFRDKVQLKNPDLLPSTCEKFADQVVAEVDKAWQAKFPAKAGLNPLDPLAFLTGGAVAVAAAIIYAIWTGGVGDWGAASLILLLAVGSGVAGYLFQVVFRWALR</sequence>
<evidence type="ECO:0000313" key="3">
    <source>
        <dbReference type="Proteomes" id="UP000598996"/>
    </source>
</evidence>
<keyword evidence="1" id="KW-0472">Membrane</keyword>